<keyword evidence="6" id="KW-0805">Transcription regulation</keyword>
<evidence type="ECO:0000259" key="12">
    <source>
        <dbReference type="PROSITE" id="PS50110"/>
    </source>
</evidence>
<dbReference type="Gene3D" id="1.10.10.60">
    <property type="entry name" value="Homeodomain-like"/>
    <property type="match status" value="2"/>
</dbReference>
<keyword evidence="14" id="KW-1185">Reference proteome</keyword>
<dbReference type="PANTHER" id="PTHR42713:SF3">
    <property type="entry name" value="TRANSCRIPTIONAL REGULATORY PROTEIN HPTR"/>
    <property type="match status" value="1"/>
</dbReference>
<evidence type="ECO:0000256" key="6">
    <source>
        <dbReference type="ARBA" id="ARBA00023015"/>
    </source>
</evidence>
<dbReference type="SMART" id="SM00342">
    <property type="entry name" value="HTH_ARAC"/>
    <property type="match status" value="1"/>
</dbReference>
<comment type="function">
    <text evidence="9">May play the central regulatory role in sporulation. It may be an element of the effector pathway responsible for the activation of sporulation genes in response to nutritional stress. Spo0A may act in concert with spo0H (a sigma factor) to control the expression of some genes that are critical to the sporulation process.</text>
</comment>
<protein>
    <recommendedName>
        <fullName evidence="2">Stage 0 sporulation protein A homolog</fullName>
    </recommendedName>
</protein>
<evidence type="ECO:0000256" key="8">
    <source>
        <dbReference type="ARBA" id="ARBA00023163"/>
    </source>
</evidence>
<evidence type="ECO:0000256" key="4">
    <source>
        <dbReference type="ARBA" id="ARBA00022553"/>
    </source>
</evidence>
<evidence type="ECO:0000256" key="1">
    <source>
        <dbReference type="ARBA" id="ARBA00004496"/>
    </source>
</evidence>
<organism evidence="13 14">
    <name type="scientific">Aequitasia blattaphilus</name>
    <dbReference type="NCBI Taxonomy" id="2949332"/>
    <lineage>
        <taxon>Bacteria</taxon>
        <taxon>Bacillati</taxon>
        <taxon>Bacillota</taxon>
        <taxon>Clostridia</taxon>
        <taxon>Lachnospirales</taxon>
        <taxon>Lachnospiraceae</taxon>
        <taxon>Aequitasia</taxon>
    </lineage>
</organism>
<proteinExistence type="predicted"/>
<evidence type="ECO:0000259" key="11">
    <source>
        <dbReference type="PROSITE" id="PS01124"/>
    </source>
</evidence>
<gene>
    <name evidence="13" type="ORF">NK125_07955</name>
</gene>
<reference evidence="13 14" key="1">
    <citation type="journal article" date="2022" name="Genome Biol. Evol.">
        <title>Host diet, physiology and behaviors set the stage for Lachnospiraceae cladogenesis.</title>
        <authorList>
            <person name="Vera-Ponce De Leon A."/>
            <person name="Schneider M."/>
            <person name="Jahnes B.C."/>
            <person name="Sadowski V."/>
            <person name="Camuy-Velez L.A."/>
            <person name="Duan J."/>
            <person name="Sabree Z.L."/>
        </authorList>
    </citation>
    <scope>NUCLEOTIDE SEQUENCE [LARGE SCALE GENOMIC DNA]</scope>
    <source>
        <strain evidence="13 14">PAL113</strain>
    </source>
</reference>
<keyword evidence="7" id="KW-0238">DNA-binding</keyword>
<dbReference type="PROSITE" id="PS50110">
    <property type="entry name" value="RESPONSE_REGULATORY"/>
    <property type="match status" value="1"/>
</dbReference>
<comment type="caution">
    <text evidence="13">The sequence shown here is derived from an EMBL/GenBank/DDBJ whole genome shotgun (WGS) entry which is preliminary data.</text>
</comment>
<keyword evidence="5" id="KW-0902">Two-component regulatory system</keyword>
<dbReference type="SMART" id="SM00448">
    <property type="entry name" value="REC"/>
    <property type="match status" value="1"/>
</dbReference>
<comment type="subcellular location">
    <subcellularLocation>
        <location evidence="1">Cytoplasm</location>
    </subcellularLocation>
</comment>
<feature type="domain" description="HTH araC/xylS-type" evidence="11">
    <location>
        <begin position="435"/>
        <end position="533"/>
    </location>
</feature>
<dbReference type="PANTHER" id="PTHR42713">
    <property type="entry name" value="HISTIDINE KINASE-RELATED"/>
    <property type="match status" value="1"/>
</dbReference>
<evidence type="ECO:0000313" key="14">
    <source>
        <dbReference type="Proteomes" id="UP001523566"/>
    </source>
</evidence>
<feature type="modified residue" description="4-aspartylphosphate" evidence="10">
    <location>
        <position position="55"/>
    </location>
</feature>
<evidence type="ECO:0000256" key="7">
    <source>
        <dbReference type="ARBA" id="ARBA00023125"/>
    </source>
</evidence>
<dbReference type="SUPFAM" id="SSF46689">
    <property type="entry name" value="Homeodomain-like"/>
    <property type="match status" value="1"/>
</dbReference>
<evidence type="ECO:0000256" key="10">
    <source>
        <dbReference type="PROSITE-ProRule" id="PRU00169"/>
    </source>
</evidence>
<evidence type="ECO:0000256" key="9">
    <source>
        <dbReference type="ARBA" id="ARBA00024867"/>
    </source>
</evidence>
<dbReference type="Gene3D" id="3.40.50.2300">
    <property type="match status" value="1"/>
</dbReference>
<dbReference type="EMBL" id="JAMZFW010000009">
    <property type="protein sequence ID" value="MCP1102341.1"/>
    <property type="molecule type" value="Genomic_DNA"/>
</dbReference>
<evidence type="ECO:0000256" key="3">
    <source>
        <dbReference type="ARBA" id="ARBA00022490"/>
    </source>
</evidence>
<dbReference type="Pfam" id="PF12833">
    <property type="entry name" value="HTH_18"/>
    <property type="match status" value="1"/>
</dbReference>
<dbReference type="InterPro" id="IPR018060">
    <property type="entry name" value="HTH_AraC"/>
</dbReference>
<dbReference type="SUPFAM" id="SSF52172">
    <property type="entry name" value="CheY-like"/>
    <property type="match status" value="1"/>
</dbReference>
<evidence type="ECO:0000256" key="2">
    <source>
        <dbReference type="ARBA" id="ARBA00018672"/>
    </source>
</evidence>
<keyword evidence="4 10" id="KW-0597">Phosphoprotein</keyword>
<keyword evidence="3" id="KW-0963">Cytoplasm</keyword>
<sequence length="533" mass="61325">MELKVLILDDEEIILEGLCSFPWERYGCKVSGKATNGLAGLEEIKKQEPDLIVSDIKMPEMDGLAFAKEARALLPDVEIVFLTGYDNFEFARKAIKISAAEYLLKPVDMKEMHHVVEKITTKIYGTRQKISDYKELRKKYKEALPVVKNKVISDLIHGRYSDYSNIKRRLSSFNIYLRQFAVLYGRPHTINRDVQMDLDEDLFNFVICNVCEEILEKYGAKVYYEIGAMGYCFLVSFSQVIDSVDCEKKCIDACEEMKESLKEVLQMDISFGVSNSSLDVSLLSEAYSQAVDACERCAYLGEESEVLAYADVVDLKRSSWQLNDGEKNRILSELVRGNVETAKMFISQVFMRCDEIEASKFSAMELLMTCYRYLNNGITAAEEKKERYSILSESLKKIHNSYTKNGAVDVLKNALMYFSNLNSGATINRNEHMAGRIYEYVEHNYIEDLSLDFLADQFKMSKTYINRLLKNYCGKSFLEVLVDMRMKKAEQLLVSGEMKVYEIAKSVGYHDQSYFIRVFKKYYGVTPNAYKKI</sequence>
<dbReference type="Pfam" id="PF00072">
    <property type="entry name" value="Response_reg"/>
    <property type="match status" value="1"/>
</dbReference>
<dbReference type="Proteomes" id="UP001523566">
    <property type="component" value="Unassembled WGS sequence"/>
</dbReference>
<evidence type="ECO:0000313" key="13">
    <source>
        <dbReference type="EMBL" id="MCP1102341.1"/>
    </source>
</evidence>
<dbReference type="InterPro" id="IPR009057">
    <property type="entry name" value="Homeodomain-like_sf"/>
</dbReference>
<dbReference type="InterPro" id="IPR020449">
    <property type="entry name" value="Tscrpt_reg_AraC-type_HTH"/>
</dbReference>
<evidence type="ECO:0000256" key="5">
    <source>
        <dbReference type="ARBA" id="ARBA00023012"/>
    </source>
</evidence>
<feature type="domain" description="Response regulatory" evidence="12">
    <location>
        <begin position="4"/>
        <end position="120"/>
    </location>
</feature>
<dbReference type="InterPro" id="IPR011006">
    <property type="entry name" value="CheY-like_superfamily"/>
</dbReference>
<accession>A0ABT1E9H7</accession>
<dbReference type="RefSeq" id="WP_262066123.1">
    <property type="nucleotide sequence ID" value="NZ_JAMXOD010000009.1"/>
</dbReference>
<dbReference type="PROSITE" id="PS01124">
    <property type="entry name" value="HTH_ARAC_FAMILY_2"/>
    <property type="match status" value="1"/>
</dbReference>
<name>A0ABT1E9H7_9FIRM</name>
<dbReference type="InterPro" id="IPR001789">
    <property type="entry name" value="Sig_transdc_resp-reg_receiver"/>
</dbReference>
<dbReference type="PRINTS" id="PR00032">
    <property type="entry name" value="HTHARAC"/>
</dbReference>
<dbReference type="CDD" id="cd17536">
    <property type="entry name" value="REC_YesN-like"/>
    <property type="match status" value="1"/>
</dbReference>
<keyword evidence="8" id="KW-0804">Transcription</keyword>
<dbReference type="InterPro" id="IPR051552">
    <property type="entry name" value="HptR"/>
</dbReference>